<protein>
    <submittedName>
        <fullName evidence="1">Putative ATP-dependent RNA helicase kurz</fullName>
    </submittedName>
</protein>
<organism evidence="1 2">
    <name type="scientific">Aphis craccivora</name>
    <name type="common">Cowpea aphid</name>
    <dbReference type="NCBI Taxonomy" id="307492"/>
    <lineage>
        <taxon>Eukaryota</taxon>
        <taxon>Metazoa</taxon>
        <taxon>Ecdysozoa</taxon>
        <taxon>Arthropoda</taxon>
        <taxon>Hexapoda</taxon>
        <taxon>Insecta</taxon>
        <taxon>Pterygota</taxon>
        <taxon>Neoptera</taxon>
        <taxon>Paraneoptera</taxon>
        <taxon>Hemiptera</taxon>
        <taxon>Sternorrhyncha</taxon>
        <taxon>Aphidomorpha</taxon>
        <taxon>Aphidoidea</taxon>
        <taxon>Aphididae</taxon>
        <taxon>Aphidini</taxon>
        <taxon>Aphis</taxon>
        <taxon>Aphis</taxon>
    </lineage>
</organism>
<dbReference type="Gene3D" id="1.20.120.1080">
    <property type="match status" value="1"/>
</dbReference>
<evidence type="ECO:0000313" key="1">
    <source>
        <dbReference type="EMBL" id="KAF0749754.1"/>
    </source>
</evidence>
<name>A0A6G0Y5M9_APHCR</name>
<dbReference type="AlphaFoldDB" id="A0A6G0Y5M9"/>
<keyword evidence="1" id="KW-0547">Nucleotide-binding</keyword>
<keyword evidence="1" id="KW-0378">Hydrolase</keyword>
<dbReference type="EMBL" id="VUJU01005983">
    <property type="protein sequence ID" value="KAF0749754.1"/>
    <property type="molecule type" value="Genomic_DNA"/>
</dbReference>
<keyword evidence="2" id="KW-1185">Reference proteome</keyword>
<keyword evidence="1" id="KW-0347">Helicase</keyword>
<sequence>MAAFPLSPHYAKMLCLSKDRSLLQYMLFIISAMSVQEYLPVLQIPCSTSLNNWGIAPFTKLGFTF</sequence>
<keyword evidence="1" id="KW-0067">ATP-binding</keyword>
<comment type="caution">
    <text evidence="1">The sequence shown here is derived from an EMBL/GenBank/DDBJ whole genome shotgun (WGS) entry which is preliminary data.</text>
</comment>
<dbReference type="GO" id="GO:0004386">
    <property type="term" value="F:helicase activity"/>
    <property type="evidence" value="ECO:0007669"/>
    <property type="project" value="UniProtKB-KW"/>
</dbReference>
<dbReference type="Proteomes" id="UP000478052">
    <property type="component" value="Unassembled WGS sequence"/>
</dbReference>
<proteinExistence type="predicted"/>
<evidence type="ECO:0000313" key="2">
    <source>
        <dbReference type="Proteomes" id="UP000478052"/>
    </source>
</evidence>
<reference evidence="1 2" key="1">
    <citation type="submission" date="2019-08" db="EMBL/GenBank/DDBJ databases">
        <title>Whole genome of Aphis craccivora.</title>
        <authorList>
            <person name="Voronova N.V."/>
            <person name="Shulinski R.S."/>
            <person name="Bandarenka Y.V."/>
            <person name="Zhorov D.G."/>
            <person name="Warner D."/>
        </authorList>
    </citation>
    <scope>NUCLEOTIDE SEQUENCE [LARGE SCALE GENOMIC DNA]</scope>
    <source>
        <strain evidence="1">180601</strain>
        <tissue evidence="1">Whole Body</tissue>
    </source>
</reference>
<gene>
    <name evidence="1" type="ORF">FWK35_00021769</name>
</gene>
<dbReference type="Pfam" id="PF21010">
    <property type="entry name" value="HA2_C"/>
    <property type="match status" value="1"/>
</dbReference>
<accession>A0A6G0Y5M9</accession>